<protein>
    <submittedName>
        <fullName evidence="1">Uncharacterized protein</fullName>
    </submittedName>
</protein>
<evidence type="ECO:0000313" key="1">
    <source>
        <dbReference type="EMBL" id="KAE9403523.1"/>
    </source>
</evidence>
<keyword evidence="2" id="KW-1185">Reference proteome</keyword>
<dbReference type="OrthoDB" id="3062511at2759"/>
<dbReference type="EMBL" id="ML769424">
    <property type="protein sequence ID" value="KAE9403523.1"/>
    <property type="molecule type" value="Genomic_DNA"/>
</dbReference>
<sequence>MGFWDTITSPFTRDGAATCFCERFPILGYGVAGIQKLAGNDEHAKRALALTTNSTLTVAGGVGGFFVGGPVGAALGAAAASAGVLVWSTPSVRPSWTKKSKVTLVALAGRPWMKINFAFDAAHLVFYQTFYVIESQ</sequence>
<dbReference type="AlphaFoldDB" id="A0A6A4I0I5"/>
<accession>A0A6A4I0I5</accession>
<reference evidence="1" key="1">
    <citation type="journal article" date="2019" name="Environ. Microbiol.">
        <title>Fungal ecological strategies reflected in gene transcription - a case study of two litter decomposers.</title>
        <authorList>
            <person name="Barbi F."/>
            <person name="Kohler A."/>
            <person name="Barry K."/>
            <person name="Baskaran P."/>
            <person name="Daum C."/>
            <person name="Fauchery L."/>
            <person name="Ihrmark K."/>
            <person name="Kuo A."/>
            <person name="LaButti K."/>
            <person name="Lipzen A."/>
            <person name="Morin E."/>
            <person name="Grigoriev I.V."/>
            <person name="Henrissat B."/>
            <person name="Lindahl B."/>
            <person name="Martin F."/>
        </authorList>
    </citation>
    <scope>NUCLEOTIDE SEQUENCE</scope>
    <source>
        <strain evidence="1">JB14</strain>
    </source>
</reference>
<dbReference type="PANTHER" id="PTHR42076:SF1">
    <property type="entry name" value="CYANOVIRIN-N DOMAIN-CONTAINING PROTEIN"/>
    <property type="match status" value="1"/>
</dbReference>
<evidence type="ECO:0000313" key="2">
    <source>
        <dbReference type="Proteomes" id="UP000799118"/>
    </source>
</evidence>
<proteinExistence type="predicted"/>
<gene>
    <name evidence="1" type="ORF">BT96DRAFT_1080185</name>
</gene>
<dbReference type="Proteomes" id="UP000799118">
    <property type="component" value="Unassembled WGS sequence"/>
</dbReference>
<name>A0A6A4I0I5_9AGAR</name>
<organism evidence="1 2">
    <name type="scientific">Gymnopus androsaceus JB14</name>
    <dbReference type="NCBI Taxonomy" id="1447944"/>
    <lineage>
        <taxon>Eukaryota</taxon>
        <taxon>Fungi</taxon>
        <taxon>Dikarya</taxon>
        <taxon>Basidiomycota</taxon>
        <taxon>Agaricomycotina</taxon>
        <taxon>Agaricomycetes</taxon>
        <taxon>Agaricomycetidae</taxon>
        <taxon>Agaricales</taxon>
        <taxon>Marasmiineae</taxon>
        <taxon>Omphalotaceae</taxon>
        <taxon>Gymnopus</taxon>
    </lineage>
</organism>
<dbReference type="PANTHER" id="PTHR42076">
    <property type="entry name" value="CYANOVIRIN-N HOMOLOG"/>
    <property type="match status" value="1"/>
</dbReference>